<keyword evidence="4" id="KW-1185">Reference proteome</keyword>
<feature type="transmembrane region" description="Helical" evidence="1">
    <location>
        <begin position="28"/>
        <end position="48"/>
    </location>
</feature>
<keyword evidence="1" id="KW-0812">Transmembrane</keyword>
<sequence length="267" mass="30053">MLQHHQDEHITVSEQLAEKAPWTLKQTIAGMVLTLVPWFLLNIASSLSSSGAPTTQTPLSPGTDLANAIATFIVTGFIQSIFLLVPIYFAFFRTRPTEVPRREWGTQALGFRRFQPRVILTVIGLLVLIYIINVLYQLFLQAMHLDLKTNDQVILSLGKRAPITFYVTLFLSVFVAPVCEEVFFRGFVFSGLRRGMPVFWAILLSAIIFALTHFDPASFLVLLCLGIAFAYLRWRTGSIWPGICLHWLNNTLGTVLILVNLYGHLSL</sequence>
<dbReference type="PANTHER" id="PTHR36435:SF1">
    <property type="entry name" value="CAAX AMINO TERMINAL PROTEASE FAMILY PROTEIN"/>
    <property type="match status" value="1"/>
</dbReference>
<dbReference type="EMBL" id="QKUF01000001">
    <property type="protein sequence ID" value="PZW36004.1"/>
    <property type="molecule type" value="Genomic_DNA"/>
</dbReference>
<dbReference type="InterPro" id="IPR003675">
    <property type="entry name" value="Rce1/LyrA-like_dom"/>
</dbReference>
<gene>
    <name evidence="3" type="ORF">EI42_00174</name>
</gene>
<feature type="transmembrane region" description="Helical" evidence="1">
    <location>
        <begin position="163"/>
        <end position="183"/>
    </location>
</feature>
<feature type="transmembrane region" description="Helical" evidence="1">
    <location>
        <begin position="195"/>
        <end position="211"/>
    </location>
</feature>
<dbReference type="PANTHER" id="PTHR36435">
    <property type="entry name" value="SLR1288 PROTEIN"/>
    <property type="match status" value="1"/>
</dbReference>
<dbReference type="GO" id="GO:0080120">
    <property type="term" value="P:CAAX-box protein maturation"/>
    <property type="evidence" value="ECO:0007669"/>
    <property type="project" value="UniProtKB-ARBA"/>
</dbReference>
<feature type="transmembrane region" description="Helical" evidence="1">
    <location>
        <begin position="217"/>
        <end position="234"/>
    </location>
</feature>
<dbReference type="AlphaFoldDB" id="A0A326UD97"/>
<proteinExistence type="predicted"/>
<dbReference type="InterPro" id="IPR052710">
    <property type="entry name" value="CAAX_protease"/>
</dbReference>
<organism evidence="3 4">
    <name type="scientific">Thermosporothrix hazakensis</name>
    <dbReference type="NCBI Taxonomy" id="644383"/>
    <lineage>
        <taxon>Bacteria</taxon>
        <taxon>Bacillati</taxon>
        <taxon>Chloroflexota</taxon>
        <taxon>Ktedonobacteria</taxon>
        <taxon>Ktedonobacterales</taxon>
        <taxon>Thermosporotrichaceae</taxon>
        <taxon>Thermosporothrix</taxon>
    </lineage>
</organism>
<feature type="transmembrane region" description="Helical" evidence="1">
    <location>
        <begin position="118"/>
        <end position="143"/>
    </location>
</feature>
<dbReference type="RefSeq" id="WP_111317746.1">
    <property type="nucleotide sequence ID" value="NZ_BIFX01000001.1"/>
</dbReference>
<keyword evidence="1" id="KW-1133">Transmembrane helix</keyword>
<feature type="domain" description="CAAX prenyl protease 2/Lysostaphin resistance protein A-like" evidence="2">
    <location>
        <begin position="164"/>
        <end position="251"/>
    </location>
</feature>
<name>A0A326UD97_THEHA</name>
<accession>A0A326UD97</accession>
<keyword evidence="3" id="KW-0378">Hydrolase</keyword>
<evidence type="ECO:0000313" key="4">
    <source>
        <dbReference type="Proteomes" id="UP000248806"/>
    </source>
</evidence>
<evidence type="ECO:0000313" key="3">
    <source>
        <dbReference type="EMBL" id="PZW36004.1"/>
    </source>
</evidence>
<feature type="transmembrane region" description="Helical" evidence="1">
    <location>
        <begin position="246"/>
        <end position="265"/>
    </location>
</feature>
<evidence type="ECO:0000256" key="1">
    <source>
        <dbReference type="SAM" id="Phobius"/>
    </source>
</evidence>
<evidence type="ECO:0000259" key="2">
    <source>
        <dbReference type="Pfam" id="PF02517"/>
    </source>
</evidence>
<dbReference type="OrthoDB" id="2035856at2"/>
<dbReference type="GO" id="GO:0006508">
    <property type="term" value="P:proteolysis"/>
    <property type="evidence" value="ECO:0007669"/>
    <property type="project" value="UniProtKB-KW"/>
</dbReference>
<keyword evidence="3" id="KW-0645">Protease</keyword>
<feature type="transmembrane region" description="Helical" evidence="1">
    <location>
        <begin position="68"/>
        <end position="92"/>
    </location>
</feature>
<protein>
    <submittedName>
        <fullName evidence="3">Membrane protease YdiL (CAAX protease family)</fullName>
    </submittedName>
</protein>
<dbReference type="Pfam" id="PF02517">
    <property type="entry name" value="Rce1-like"/>
    <property type="match status" value="1"/>
</dbReference>
<comment type="caution">
    <text evidence="3">The sequence shown here is derived from an EMBL/GenBank/DDBJ whole genome shotgun (WGS) entry which is preliminary data.</text>
</comment>
<dbReference type="Proteomes" id="UP000248806">
    <property type="component" value="Unassembled WGS sequence"/>
</dbReference>
<keyword evidence="1" id="KW-0472">Membrane</keyword>
<reference evidence="3 4" key="1">
    <citation type="submission" date="2018-06" db="EMBL/GenBank/DDBJ databases">
        <title>Genomic Encyclopedia of Archaeal and Bacterial Type Strains, Phase II (KMG-II): from individual species to whole genera.</title>
        <authorList>
            <person name="Goeker M."/>
        </authorList>
    </citation>
    <scope>NUCLEOTIDE SEQUENCE [LARGE SCALE GENOMIC DNA]</scope>
    <source>
        <strain evidence="3 4">ATCC BAA-1881</strain>
    </source>
</reference>
<dbReference type="GO" id="GO:0004175">
    <property type="term" value="F:endopeptidase activity"/>
    <property type="evidence" value="ECO:0007669"/>
    <property type="project" value="UniProtKB-ARBA"/>
</dbReference>